<dbReference type="Proteomes" id="UP000051006">
    <property type="component" value="Unassembled WGS sequence"/>
</dbReference>
<evidence type="ECO:0000256" key="3">
    <source>
        <dbReference type="ARBA" id="ARBA00022676"/>
    </source>
</evidence>
<sequence length="427" mass="48850">MLMQISTDNRRINIIVITSLMLVFMIVGTTWILHVPNTQISDFGNFWDRVPGFFVGDKLYQTDNDYFSKYAYQTGFMVYILSVVKLFGYKIFVIQFLNVIYQALILLFTYLLVIKIFDNIKLARLSVLLLMVDLDWFALNSQASNQYLGSLLYLITFYLLMQDKSRYYILAGITLAAGCLIRPIGPVIIAGIVVFTICYLLLKNKDYHRIGKIMISLAVYFILFSLAGWGIKATGINNYGLSNNDPEWKFVTGLNYQSNGTYSSDMDKLIDANKSRAQMNPVEQTKLHSEIDFLNQHHAWFKLFVNKTQVLWSTRTMATDFTSFGLNHSAKTVDLINYLAYAGSIMLIIFSWIGSLALFKAKFSNNLYLLLLPLLAFAVVQLVIEVQGRYRIEFLPILSIVGSLGLYNTINSFSYLKIGQKNTLRFN</sequence>
<feature type="transmembrane region" description="Helical" evidence="8">
    <location>
        <begin position="366"/>
        <end position="384"/>
    </location>
</feature>
<keyword evidence="5 8" id="KW-0812">Transmembrane</keyword>
<dbReference type="InterPro" id="IPR050297">
    <property type="entry name" value="LipidA_mod_glycosyltrf_83"/>
</dbReference>
<keyword evidence="4" id="KW-0808">Transferase</keyword>
<evidence type="ECO:0000256" key="1">
    <source>
        <dbReference type="ARBA" id="ARBA00004651"/>
    </source>
</evidence>
<keyword evidence="2" id="KW-1003">Cell membrane</keyword>
<keyword evidence="3" id="KW-0328">Glycosyltransferase</keyword>
<dbReference type="GO" id="GO:0009103">
    <property type="term" value="P:lipopolysaccharide biosynthetic process"/>
    <property type="evidence" value="ECO:0007669"/>
    <property type="project" value="UniProtKB-ARBA"/>
</dbReference>
<feature type="transmembrane region" description="Helical" evidence="8">
    <location>
        <begin position="396"/>
        <end position="416"/>
    </location>
</feature>
<evidence type="ECO:0000256" key="6">
    <source>
        <dbReference type="ARBA" id="ARBA00022989"/>
    </source>
</evidence>
<feature type="domain" description="Glycosyltransferase RgtA/B/C/D-like" evidence="9">
    <location>
        <begin position="83"/>
        <end position="225"/>
    </location>
</feature>
<evidence type="ECO:0000256" key="7">
    <source>
        <dbReference type="ARBA" id="ARBA00023136"/>
    </source>
</evidence>
<dbReference type="PATRIC" id="fig|993692.3.peg.501"/>
<evidence type="ECO:0000256" key="2">
    <source>
        <dbReference type="ARBA" id="ARBA00022475"/>
    </source>
</evidence>
<evidence type="ECO:0000256" key="5">
    <source>
        <dbReference type="ARBA" id="ARBA00022692"/>
    </source>
</evidence>
<keyword evidence="7 8" id="KW-0472">Membrane</keyword>
<feature type="transmembrane region" description="Helical" evidence="8">
    <location>
        <begin position="12"/>
        <end position="33"/>
    </location>
</feature>
<dbReference type="InterPro" id="IPR038731">
    <property type="entry name" value="RgtA/B/C-like"/>
</dbReference>
<dbReference type="GO" id="GO:0005886">
    <property type="term" value="C:plasma membrane"/>
    <property type="evidence" value="ECO:0007669"/>
    <property type="project" value="UniProtKB-SubCell"/>
</dbReference>
<dbReference type="RefSeq" id="WP_236704336.1">
    <property type="nucleotide sequence ID" value="NZ_JQCF01000012.1"/>
</dbReference>
<evidence type="ECO:0000313" key="10">
    <source>
        <dbReference type="EMBL" id="KRN99072.1"/>
    </source>
</evidence>
<dbReference type="AlphaFoldDB" id="A0A0R2LBY1"/>
<dbReference type="GO" id="GO:0016763">
    <property type="term" value="F:pentosyltransferase activity"/>
    <property type="evidence" value="ECO:0007669"/>
    <property type="project" value="TreeGrafter"/>
</dbReference>
<evidence type="ECO:0000256" key="8">
    <source>
        <dbReference type="SAM" id="Phobius"/>
    </source>
</evidence>
<feature type="transmembrane region" description="Helical" evidence="8">
    <location>
        <begin position="213"/>
        <end position="231"/>
    </location>
</feature>
<feature type="transmembrane region" description="Helical" evidence="8">
    <location>
        <begin position="338"/>
        <end position="359"/>
    </location>
</feature>
<reference evidence="10 11" key="1">
    <citation type="journal article" date="2015" name="Genome Announc.">
        <title>Expanding the biotechnology potential of lactobacilli through comparative genomics of 213 strains and associated genera.</title>
        <authorList>
            <person name="Sun Z."/>
            <person name="Harris H.M."/>
            <person name="McCann A."/>
            <person name="Guo C."/>
            <person name="Argimon S."/>
            <person name="Zhang W."/>
            <person name="Yang X."/>
            <person name="Jeffery I.B."/>
            <person name="Cooney J.C."/>
            <person name="Kagawa T.F."/>
            <person name="Liu W."/>
            <person name="Song Y."/>
            <person name="Salvetti E."/>
            <person name="Wrobel A."/>
            <person name="Rasinkangas P."/>
            <person name="Parkhill J."/>
            <person name="Rea M.C."/>
            <person name="O'Sullivan O."/>
            <person name="Ritari J."/>
            <person name="Douillard F.P."/>
            <person name="Paul Ross R."/>
            <person name="Yang R."/>
            <person name="Briner A.E."/>
            <person name="Felis G.E."/>
            <person name="de Vos W.M."/>
            <person name="Barrangou R."/>
            <person name="Klaenhammer T.R."/>
            <person name="Caufield P.W."/>
            <person name="Cui Y."/>
            <person name="Zhang H."/>
            <person name="O'Toole P.W."/>
        </authorList>
    </citation>
    <scope>NUCLEOTIDE SEQUENCE [LARGE SCALE GENOMIC DNA]</scope>
    <source>
        <strain evidence="10 11">DSM 24716</strain>
    </source>
</reference>
<gene>
    <name evidence="10" type="ORF">IV57_GL000496</name>
</gene>
<feature type="transmembrane region" description="Helical" evidence="8">
    <location>
        <begin position="96"/>
        <end position="116"/>
    </location>
</feature>
<feature type="transmembrane region" description="Helical" evidence="8">
    <location>
        <begin position="168"/>
        <end position="201"/>
    </location>
</feature>
<accession>A0A0R2LBY1</accession>
<evidence type="ECO:0000256" key="4">
    <source>
        <dbReference type="ARBA" id="ARBA00022679"/>
    </source>
</evidence>
<proteinExistence type="predicted"/>
<protein>
    <recommendedName>
        <fullName evidence="9">Glycosyltransferase RgtA/B/C/D-like domain-containing protein</fullName>
    </recommendedName>
</protein>
<dbReference type="STRING" id="993692.IV57_GL000496"/>
<comment type="subcellular location">
    <subcellularLocation>
        <location evidence="1">Cell membrane</location>
        <topology evidence="1">Multi-pass membrane protein</topology>
    </subcellularLocation>
</comment>
<dbReference type="PANTHER" id="PTHR33908">
    <property type="entry name" value="MANNOSYLTRANSFERASE YKCB-RELATED"/>
    <property type="match status" value="1"/>
</dbReference>
<comment type="caution">
    <text evidence="10">The sequence shown here is derived from an EMBL/GenBank/DDBJ whole genome shotgun (WGS) entry which is preliminary data.</text>
</comment>
<dbReference type="EMBL" id="JQCF01000012">
    <property type="protein sequence ID" value="KRN99072.1"/>
    <property type="molecule type" value="Genomic_DNA"/>
</dbReference>
<feature type="transmembrane region" description="Helical" evidence="8">
    <location>
        <begin position="146"/>
        <end position="162"/>
    </location>
</feature>
<evidence type="ECO:0000259" key="9">
    <source>
        <dbReference type="Pfam" id="PF13231"/>
    </source>
</evidence>
<dbReference type="PANTHER" id="PTHR33908:SF11">
    <property type="entry name" value="MEMBRANE PROTEIN"/>
    <property type="match status" value="1"/>
</dbReference>
<keyword evidence="11" id="KW-1185">Reference proteome</keyword>
<evidence type="ECO:0000313" key="11">
    <source>
        <dbReference type="Proteomes" id="UP000051006"/>
    </source>
</evidence>
<dbReference type="Pfam" id="PF13231">
    <property type="entry name" value="PMT_2"/>
    <property type="match status" value="1"/>
</dbReference>
<organism evidence="10 11">
    <name type="scientific">Companilactobacillus kimchiensis</name>
    <dbReference type="NCBI Taxonomy" id="993692"/>
    <lineage>
        <taxon>Bacteria</taxon>
        <taxon>Bacillati</taxon>
        <taxon>Bacillota</taxon>
        <taxon>Bacilli</taxon>
        <taxon>Lactobacillales</taxon>
        <taxon>Lactobacillaceae</taxon>
        <taxon>Companilactobacillus</taxon>
    </lineage>
</organism>
<keyword evidence="6 8" id="KW-1133">Transmembrane helix</keyword>
<name>A0A0R2LBY1_9LACO</name>